<reference evidence="2" key="1">
    <citation type="journal article" date="2023" name="Hortic. Res.">
        <title>A chromosome-level phased genome enabling allele-level studies in sweet orange: a case study on citrus Huanglongbing tolerance.</title>
        <authorList>
            <person name="Wu B."/>
            <person name="Yu Q."/>
            <person name="Deng Z."/>
            <person name="Duan Y."/>
            <person name="Luo F."/>
            <person name="Gmitter F. Jr."/>
        </authorList>
    </citation>
    <scope>NUCLEOTIDE SEQUENCE [LARGE SCALE GENOMIC DNA]</scope>
    <source>
        <strain evidence="2">cv. Valencia</strain>
    </source>
</reference>
<dbReference type="Proteomes" id="UP000829398">
    <property type="component" value="Chromosome 3"/>
</dbReference>
<dbReference type="EMBL" id="CM039172">
    <property type="protein sequence ID" value="KAH9775966.1"/>
    <property type="molecule type" value="Genomic_DNA"/>
</dbReference>
<evidence type="ECO:0000313" key="2">
    <source>
        <dbReference type="Proteomes" id="UP000829398"/>
    </source>
</evidence>
<comment type="caution">
    <text evidence="1">The sequence shown here is derived from an EMBL/GenBank/DDBJ whole genome shotgun (WGS) entry which is preliminary data.</text>
</comment>
<protein>
    <submittedName>
        <fullName evidence="1">Serine/arginine-related protein 53</fullName>
    </submittedName>
</protein>
<accession>A0ACB8LR84</accession>
<organism evidence="1 2">
    <name type="scientific">Citrus sinensis</name>
    <name type="common">Sweet orange</name>
    <name type="synonym">Citrus aurantium var. sinensis</name>
    <dbReference type="NCBI Taxonomy" id="2711"/>
    <lineage>
        <taxon>Eukaryota</taxon>
        <taxon>Viridiplantae</taxon>
        <taxon>Streptophyta</taxon>
        <taxon>Embryophyta</taxon>
        <taxon>Tracheophyta</taxon>
        <taxon>Spermatophyta</taxon>
        <taxon>Magnoliopsida</taxon>
        <taxon>eudicotyledons</taxon>
        <taxon>Gunneridae</taxon>
        <taxon>Pentapetalae</taxon>
        <taxon>rosids</taxon>
        <taxon>malvids</taxon>
        <taxon>Sapindales</taxon>
        <taxon>Rutaceae</taxon>
        <taxon>Aurantioideae</taxon>
        <taxon>Citrus</taxon>
    </lineage>
</organism>
<proteinExistence type="predicted"/>
<name>A0ACB8LR84_CITSI</name>
<sequence length="504" mass="57249">MEEEKAAAYYDELTRKGGGAARFKQGLGFSSSSTSENDAVPAKHTSFLSNFVRASSPTTASHPEKPSQLESIQNKLKKKPSEEKPTQSRVSTKDSDRERSHRDRGRDHRDRDRERSHRDRGRDHRDRDRDRGRSNRDRDGNREREYKDRERERGRRRSVSPPREGRGGKRREVEKERNSKVDYSRLIEGYDHMTPAERVKAKMKLQLAETANKDETKGSGWERFEFDKDAPLDDEEIEAAEDDAALVKHIGQSFRFSAIEARREEQIKAAHDEAMFGASAVPPSVSSDSEPEPDSSEKKSSDGDIATSLFSNNIKAICEMSLVPLLNGASFHYSEFLLFRFKLSQFLAMKSKGKKQNQIHENYVITITCNASKQGLGFLLTSTALMVVPNDFGRGGTMEPDPSVDLLRCQFHIEHTMAGNRWIRPEVFPLFAAVGVAVGICGMQLVRNICINPEVRVTKQNRAAGVLENYAEGEKYSEHFLRKYVRNKTPEIMPKINSFFTDPQ</sequence>
<gene>
    <name evidence="1" type="ORF">KPL71_006563</name>
</gene>
<evidence type="ECO:0000313" key="1">
    <source>
        <dbReference type="EMBL" id="KAH9775966.1"/>
    </source>
</evidence>
<keyword evidence="2" id="KW-1185">Reference proteome</keyword>